<sequence>MVLKQVHLLNAKKRQKVLILGANGFIGTHLTKRLLETVVTKFMQWT</sequence>
<comment type="caution">
    <text evidence="1">The sequence shown here is derived from an EMBL/GenBank/DDBJ whole genome shotgun (WGS) entry which is preliminary data.</text>
</comment>
<protein>
    <submittedName>
        <fullName evidence="1">UDP-4-amino-4-deoxy-L-arabinose formyltransferase / UDP-glucuronic acid oxidase (UDP-4-keto-hexauronic acid decarboxylating)</fullName>
        <ecNumber evidence="1">1.1.1.305</ecNumber>
        <ecNumber evidence="1">2.1.2.13</ecNumber>
    </submittedName>
</protein>
<accession>A0A090TV50</accession>
<dbReference type="EC" id="2.1.2.13" evidence="1"/>
<dbReference type="EC" id="1.1.1.305" evidence="1"/>
<evidence type="ECO:0000313" key="1">
    <source>
        <dbReference type="EMBL" id="GAL34862.1"/>
    </source>
</evidence>
<evidence type="ECO:0000313" key="2">
    <source>
        <dbReference type="Proteomes" id="UP000029224"/>
    </source>
</evidence>
<keyword evidence="1" id="KW-0808">Transferase</keyword>
<proteinExistence type="predicted"/>
<dbReference type="InterPro" id="IPR036291">
    <property type="entry name" value="NAD(P)-bd_dom_sf"/>
</dbReference>
<dbReference type="Gene3D" id="3.40.50.720">
    <property type="entry name" value="NAD(P)-binding Rossmann-like Domain"/>
    <property type="match status" value="1"/>
</dbReference>
<name>A0A090TV50_9VIBR</name>
<keyword evidence="2" id="KW-1185">Reference proteome</keyword>
<reference evidence="1 2" key="2">
    <citation type="submission" date="2014-09" db="EMBL/GenBank/DDBJ databases">
        <authorList>
            <consortium name="NBRP consortium"/>
            <person name="Sawabe T."/>
            <person name="Meirelles P."/>
            <person name="Nakanishi M."/>
            <person name="Sayaka M."/>
            <person name="Hattori M."/>
            <person name="Ohkuma M."/>
        </authorList>
    </citation>
    <scope>NUCLEOTIDE SEQUENCE [LARGE SCALE GENOMIC DNA]</scope>
    <source>
        <strain evidence="1 2">JCM 19240</strain>
    </source>
</reference>
<keyword evidence="1" id="KW-0560">Oxidoreductase</keyword>
<gene>
    <name evidence="1" type="ORF">JCM19240_4412</name>
</gene>
<dbReference type="AlphaFoldDB" id="A0A090TV50"/>
<dbReference type="GO" id="GO:0099619">
    <property type="term" value="F:UDP-4-amino-4-deoxy-L-arabinose formyltransferase activity"/>
    <property type="evidence" value="ECO:0007669"/>
    <property type="project" value="UniProtKB-EC"/>
</dbReference>
<dbReference type="SUPFAM" id="SSF51735">
    <property type="entry name" value="NAD(P)-binding Rossmann-fold domains"/>
    <property type="match status" value="1"/>
</dbReference>
<dbReference type="Proteomes" id="UP000029224">
    <property type="component" value="Unassembled WGS sequence"/>
</dbReference>
<dbReference type="GO" id="GO:0099618">
    <property type="term" value="F:UDP-glucuronate dehydrogenase activity"/>
    <property type="evidence" value="ECO:0007669"/>
    <property type="project" value="UniProtKB-EC"/>
</dbReference>
<organism evidence="1 2">
    <name type="scientific">Vibrio maritimus</name>
    <dbReference type="NCBI Taxonomy" id="990268"/>
    <lineage>
        <taxon>Bacteria</taxon>
        <taxon>Pseudomonadati</taxon>
        <taxon>Pseudomonadota</taxon>
        <taxon>Gammaproteobacteria</taxon>
        <taxon>Vibrionales</taxon>
        <taxon>Vibrionaceae</taxon>
        <taxon>Vibrio</taxon>
    </lineage>
</organism>
<dbReference type="EMBL" id="BBMT01000005">
    <property type="protein sequence ID" value="GAL34862.1"/>
    <property type="molecule type" value="Genomic_DNA"/>
</dbReference>
<reference evidence="1 2" key="1">
    <citation type="submission" date="2014-09" db="EMBL/GenBank/DDBJ databases">
        <title>Vibrio maritimus JCM 19240. (C210) whole genome shotgun sequence.</title>
        <authorList>
            <person name="Sawabe T."/>
            <person name="Meirelles P."/>
            <person name="Nakanishi M."/>
            <person name="Sayaka M."/>
            <person name="Hattori M."/>
            <person name="Ohkuma M."/>
        </authorList>
    </citation>
    <scope>NUCLEOTIDE SEQUENCE [LARGE SCALE GENOMIC DNA]</scope>
    <source>
        <strain evidence="1 2">JCM 19240</strain>
    </source>
</reference>